<evidence type="ECO:0000313" key="1">
    <source>
        <dbReference type="EMBL" id="BAY15042.1"/>
    </source>
</evidence>
<dbReference type="PANTHER" id="PTHR39441">
    <property type="entry name" value="DUF2252 DOMAIN-CONTAINING PROTEIN"/>
    <property type="match status" value="1"/>
</dbReference>
<name>A0A1Z4GC29_9CYAN</name>
<dbReference type="PANTHER" id="PTHR39441:SF1">
    <property type="entry name" value="DUF2252 DOMAIN-CONTAINING PROTEIN"/>
    <property type="match status" value="1"/>
</dbReference>
<dbReference type="InterPro" id="IPR018721">
    <property type="entry name" value="DUF2252"/>
</dbReference>
<dbReference type="AlphaFoldDB" id="A0A1Z4GC29"/>
<reference evidence="1 2" key="1">
    <citation type="submission" date="2017-06" db="EMBL/GenBank/DDBJ databases">
        <title>Genome sequencing of cyanobaciteial culture collection at National Institute for Environmental Studies (NIES).</title>
        <authorList>
            <person name="Hirose Y."/>
            <person name="Shimura Y."/>
            <person name="Fujisawa T."/>
            <person name="Nakamura Y."/>
            <person name="Kawachi M."/>
        </authorList>
    </citation>
    <scope>NUCLEOTIDE SEQUENCE [LARGE SCALE GENOMIC DNA]</scope>
    <source>
        <strain evidence="1 2">NIES-21</strain>
    </source>
</reference>
<sequence>MFRLKKLTVIAVLVFAVIILGFPDQTQAAFSRSSWIENQIYQYNHPFASQLPQELATKMQKMAVSPFAFYRGTAHIFYSDMQTLPSSAFVNLATRAIWLEGDMHLQNLGGMRDANGNNVFDTSDFDEGYLGPYVWDLRRMAVSILLAAKENGLSSNDAQDVVRNFLDTYLNKMGDFKGTNDELSYRLESSNTNGVVNDLIQKTAANSRSNFLSKYTLINTSGDRLFQTTSELQPLSSNTYSAITTAMSSYITSIASSKRYSNSYYIVKDIRLKLGSGTGSLGRYRYYLLIEGPTSATSDDVILEMKQETNSTVAIAAPGLLPSSVYSNHQGARVSLAAKAMLTNTDPLVGYTTVNNIFFFLREKSPYQEDFDYKLLTSKSKFLDAMGYAGKVVAKNHAISDKDYNSAIVSYSVDKEITDVVGNNTSAFKNEIVNFALDYATQVEYDYASFVSALNRGVILY</sequence>
<dbReference type="OrthoDB" id="1491115at2"/>
<accession>A0A1Z4GC29</accession>
<evidence type="ECO:0008006" key="3">
    <source>
        <dbReference type="Google" id="ProtNLM"/>
    </source>
</evidence>
<organism evidence="1 2">
    <name type="scientific">Anabaenopsis circularis NIES-21</name>
    <dbReference type="NCBI Taxonomy" id="1085406"/>
    <lineage>
        <taxon>Bacteria</taxon>
        <taxon>Bacillati</taxon>
        <taxon>Cyanobacteriota</taxon>
        <taxon>Cyanophyceae</taxon>
        <taxon>Nostocales</taxon>
        <taxon>Nodulariaceae</taxon>
        <taxon>Anabaenopsis</taxon>
    </lineage>
</organism>
<evidence type="ECO:0000313" key="2">
    <source>
        <dbReference type="Proteomes" id="UP000218287"/>
    </source>
</evidence>
<gene>
    <name evidence="1" type="ORF">NIES21_08280</name>
</gene>
<keyword evidence="2" id="KW-1185">Reference proteome</keyword>
<proteinExistence type="predicted"/>
<dbReference type="Pfam" id="PF10009">
    <property type="entry name" value="DUF2252"/>
    <property type="match status" value="1"/>
</dbReference>
<dbReference type="EMBL" id="AP018174">
    <property type="protein sequence ID" value="BAY15042.1"/>
    <property type="molecule type" value="Genomic_DNA"/>
</dbReference>
<dbReference type="Proteomes" id="UP000218287">
    <property type="component" value="Chromosome"/>
</dbReference>
<protein>
    <recommendedName>
        <fullName evidence="3">DUF2252 domain-containing protein</fullName>
    </recommendedName>
</protein>